<name>Q3ATR6_CHLCH</name>
<dbReference type="InterPro" id="IPR050465">
    <property type="entry name" value="UPF0194_transport"/>
</dbReference>
<accession>Q3ATR6</accession>
<feature type="domain" description="CzcB-like barrel-sandwich hybrid" evidence="5">
    <location>
        <begin position="63"/>
        <end position="154"/>
    </location>
</feature>
<sequence length="324" mass="35611">MKQKSKLIVSAIALFVVALVAWFFLFKGNKGEEERYRDVQVVRGAISDVVATTGVVEPKNRLKIQSSIAGRIEEIVVSEGEMVRKGQVLALLSSTERAALLDAARLQGKSEEAYWKKVYKETAVLAPLDGQVIVRSIEPGQMVNGSDSLFVLSDRLMVKAFVDETDIGRVKVGQQATIQLDAYPDISVRGKVEHIDFESRLQNNVTMYYVDIIPEQIPSVFRSGMSATITIIVKQKPNALLVPLEAVQQRNGQSVVLQRNNASSSSAKVRYCAVQTGLRNEQMVEIVAGLGEQDAVLLPDTAFALPSKKGGTNPFRPQRSPNRP</sequence>
<dbReference type="STRING" id="340177.Cag_0336"/>
<feature type="domain" description="Multidrug resistance protein MdtA-like C-terminal permuted SH3" evidence="4">
    <location>
        <begin position="238"/>
        <end position="296"/>
    </location>
</feature>
<dbReference type="Pfam" id="PF25967">
    <property type="entry name" value="RND-MFP_C"/>
    <property type="match status" value="1"/>
</dbReference>
<dbReference type="Pfam" id="PF25990">
    <property type="entry name" value="Beta-barrel_YknX"/>
    <property type="match status" value="1"/>
</dbReference>
<organism evidence="7">
    <name type="scientific">Chlorobium chlorochromatii (strain CaD3)</name>
    <dbReference type="NCBI Taxonomy" id="340177"/>
    <lineage>
        <taxon>Bacteria</taxon>
        <taxon>Pseudomonadati</taxon>
        <taxon>Chlorobiota</taxon>
        <taxon>Chlorobiia</taxon>
        <taxon>Chlorobiales</taxon>
        <taxon>Chlorobiaceae</taxon>
        <taxon>Chlorobium/Pelodictyon group</taxon>
        <taxon>Chlorobium</taxon>
    </lineage>
</organism>
<evidence type="ECO:0000259" key="4">
    <source>
        <dbReference type="Pfam" id="PF25967"/>
    </source>
</evidence>
<dbReference type="EMBL" id="CP000108">
    <property type="protein sequence ID" value="ABB27609.1"/>
    <property type="molecule type" value="Genomic_DNA"/>
</dbReference>
<dbReference type="Gene3D" id="2.40.30.170">
    <property type="match status" value="1"/>
</dbReference>
<dbReference type="PANTHER" id="PTHR32347">
    <property type="entry name" value="EFFLUX SYSTEM COMPONENT YKNX-RELATED"/>
    <property type="match status" value="1"/>
</dbReference>
<feature type="domain" description="YknX-like beta-barrel" evidence="6">
    <location>
        <begin position="157"/>
        <end position="231"/>
    </location>
</feature>
<keyword evidence="3" id="KW-1133">Transmembrane helix</keyword>
<dbReference type="GO" id="GO:0030313">
    <property type="term" value="C:cell envelope"/>
    <property type="evidence" value="ECO:0007669"/>
    <property type="project" value="UniProtKB-SubCell"/>
</dbReference>
<dbReference type="SUPFAM" id="SSF111369">
    <property type="entry name" value="HlyD-like secretion proteins"/>
    <property type="match status" value="1"/>
</dbReference>
<dbReference type="InterPro" id="IPR058627">
    <property type="entry name" value="MdtA-like_C"/>
</dbReference>
<dbReference type="InterPro" id="IPR058647">
    <property type="entry name" value="BSH_CzcB-like"/>
</dbReference>
<keyword evidence="3" id="KW-0472">Membrane</keyword>
<dbReference type="eggNOG" id="COG0845">
    <property type="taxonomic scope" value="Bacteria"/>
</dbReference>
<proteinExistence type="predicted"/>
<dbReference type="Gene3D" id="2.40.50.100">
    <property type="match status" value="1"/>
</dbReference>
<reference evidence="7" key="1">
    <citation type="submission" date="2005-08" db="EMBL/GenBank/DDBJ databases">
        <title>Complete sequence of Chlorobium chlorochromatii CaD3.</title>
        <authorList>
            <person name="Copeland A."/>
            <person name="Lucas S."/>
            <person name="Lapidus A."/>
            <person name="Barry K."/>
            <person name="Detter J.C."/>
            <person name="Glavina T."/>
            <person name="Hammon N."/>
            <person name="Israni S."/>
            <person name="Pitluck S."/>
            <person name="Bryant D."/>
            <person name="Schmutz J."/>
            <person name="Larimer F."/>
            <person name="Land M."/>
            <person name="Kyrpides N."/>
            <person name="Ivanova N."/>
            <person name="Richardson P."/>
        </authorList>
    </citation>
    <scope>NUCLEOTIDE SEQUENCE [LARGE SCALE GENOMIC DNA]</scope>
    <source>
        <strain evidence="7">CaD3</strain>
    </source>
</reference>
<dbReference type="OrthoDB" id="9809068at2"/>
<dbReference type="KEGG" id="cch:Cag_0336"/>
<keyword evidence="2" id="KW-0175">Coiled coil</keyword>
<evidence type="ECO:0000313" key="7">
    <source>
        <dbReference type="EMBL" id="ABB27609.1"/>
    </source>
</evidence>
<comment type="subcellular location">
    <subcellularLocation>
        <location evidence="1">Cell envelope</location>
    </subcellularLocation>
</comment>
<gene>
    <name evidence="7" type="ordered locus">Cag_0336</name>
</gene>
<keyword evidence="3" id="KW-0812">Transmembrane</keyword>
<dbReference type="Gene3D" id="1.10.287.470">
    <property type="entry name" value="Helix hairpin bin"/>
    <property type="match status" value="1"/>
</dbReference>
<dbReference type="HOGENOM" id="CLU_018816_14_1_10"/>
<dbReference type="InterPro" id="IPR058636">
    <property type="entry name" value="Beta-barrel_YknX"/>
</dbReference>
<dbReference type="Pfam" id="PF25973">
    <property type="entry name" value="BSH_CzcB"/>
    <property type="match status" value="1"/>
</dbReference>
<evidence type="ECO:0000256" key="3">
    <source>
        <dbReference type="SAM" id="Phobius"/>
    </source>
</evidence>
<dbReference type="Gene3D" id="2.40.420.20">
    <property type="match status" value="1"/>
</dbReference>
<evidence type="ECO:0000259" key="6">
    <source>
        <dbReference type="Pfam" id="PF25990"/>
    </source>
</evidence>
<feature type="transmembrane region" description="Helical" evidence="3">
    <location>
        <begin position="7"/>
        <end position="26"/>
    </location>
</feature>
<evidence type="ECO:0000256" key="2">
    <source>
        <dbReference type="ARBA" id="ARBA00023054"/>
    </source>
</evidence>
<protein>
    <submittedName>
        <fullName evidence="7">Secretion protein HlyD</fullName>
    </submittedName>
</protein>
<evidence type="ECO:0000256" key="1">
    <source>
        <dbReference type="ARBA" id="ARBA00004196"/>
    </source>
</evidence>
<dbReference type="AlphaFoldDB" id="Q3ATR6"/>
<evidence type="ECO:0000259" key="5">
    <source>
        <dbReference type="Pfam" id="PF25973"/>
    </source>
</evidence>